<evidence type="ECO:0000256" key="2">
    <source>
        <dbReference type="SAM" id="Phobius"/>
    </source>
</evidence>
<evidence type="ECO:0000256" key="1">
    <source>
        <dbReference type="SAM" id="MobiDB-lite"/>
    </source>
</evidence>
<reference evidence="3 4" key="1">
    <citation type="journal article" date="2024" name="J. Plant Pathol.">
        <title>Sequence and assembly of the genome of Seiridium unicorne, isolate CBS 538.82, causal agent of cypress canker disease.</title>
        <authorList>
            <person name="Scali E."/>
            <person name="Rocca G.D."/>
            <person name="Danti R."/>
            <person name="Garbelotto M."/>
            <person name="Barberini S."/>
            <person name="Baroncelli R."/>
            <person name="Emiliani G."/>
        </authorList>
    </citation>
    <scope>NUCLEOTIDE SEQUENCE [LARGE SCALE GENOMIC DNA]</scope>
    <source>
        <strain evidence="3 4">BM-138-508</strain>
    </source>
</reference>
<feature type="compositionally biased region" description="Basic and acidic residues" evidence="1">
    <location>
        <begin position="172"/>
        <end position="189"/>
    </location>
</feature>
<organism evidence="3 4">
    <name type="scientific">Seiridium unicorne</name>
    <dbReference type="NCBI Taxonomy" id="138068"/>
    <lineage>
        <taxon>Eukaryota</taxon>
        <taxon>Fungi</taxon>
        <taxon>Dikarya</taxon>
        <taxon>Ascomycota</taxon>
        <taxon>Pezizomycotina</taxon>
        <taxon>Sordariomycetes</taxon>
        <taxon>Xylariomycetidae</taxon>
        <taxon>Amphisphaeriales</taxon>
        <taxon>Sporocadaceae</taxon>
        <taxon>Seiridium</taxon>
    </lineage>
</organism>
<feature type="transmembrane region" description="Helical" evidence="2">
    <location>
        <begin position="301"/>
        <end position="323"/>
    </location>
</feature>
<keyword evidence="2" id="KW-1133">Transmembrane helix</keyword>
<feature type="compositionally biased region" description="Pro residues" evidence="1">
    <location>
        <begin position="345"/>
        <end position="358"/>
    </location>
</feature>
<comment type="caution">
    <text evidence="3">The sequence shown here is derived from an EMBL/GenBank/DDBJ whole genome shotgun (WGS) entry which is preliminary data.</text>
</comment>
<feature type="region of interest" description="Disordered" evidence="1">
    <location>
        <begin position="340"/>
        <end position="363"/>
    </location>
</feature>
<feature type="region of interest" description="Disordered" evidence="1">
    <location>
        <begin position="163"/>
        <end position="191"/>
    </location>
</feature>
<proteinExistence type="predicted"/>
<keyword evidence="2" id="KW-0472">Membrane</keyword>
<evidence type="ECO:0000313" key="3">
    <source>
        <dbReference type="EMBL" id="KAK9420546.1"/>
    </source>
</evidence>
<name>A0ABR2V1J4_9PEZI</name>
<gene>
    <name evidence="3" type="ORF">SUNI508_06286</name>
</gene>
<accession>A0ABR2V1J4</accession>
<dbReference type="Proteomes" id="UP001408356">
    <property type="component" value="Unassembled WGS sequence"/>
</dbReference>
<protein>
    <submittedName>
        <fullName evidence="3">Uncharacterized protein</fullName>
    </submittedName>
</protein>
<keyword evidence="4" id="KW-1185">Reference proteome</keyword>
<evidence type="ECO:0000313" key="4">
    <source>
        <dbReference type="Proteomes" id="UP001408356"/>
    </source>
</evidence>
<sequence length="393" mass="41257">MESRKKGLVGNTLVFRAPTAELPEWPQCVSEGSNMLNFLADKMSYPSAEASEEIIPSSTHHNKVTTPQQSYYTTIALLSRAFGNQPNTFSHRIQTSHTTSGSRNGSVKMEQIITTLTMFLAAVAVATTVFVAFTGAFAAGFYLAWHYAWAAGHAEGCLKTAEPKSQPLQVEGGRREEAEQGGKPAKGEENNWSCSDHTGFWVGGHVPQLMRNYQRLPRPALNSRELTSKFRSSTTRHSSSTNNMALAAMNPFSLSANAFCTITTPASTAAPTMVSAAAAAITRIAAAAATSTVAAGGVWDWMGGLLAAAAIIASFVGGVALAWDRGLVAGRAQADATAAAAAPAPAVPPPPPTQPPPTGLATGLGDRQAAWVGGWVRWGVLGPINGFKRGLFG</sequence>
<dbReference type="EMBL" id="JARVKF010000224">
    <property type="protein sequence ID" value="KAK9420546.1"/>
    <property type="molecule type" value="Genomic_DNA"/>
</dbReference>
<feature type="transmembrane region" description="Helical" evidence="2">
    <location>
        <begin position="112"/>
        <end position="145"/>
    </location>
</feature>
<keyword evidence="2" id="KW-0812">Transmembrane</keyword>